<keyword evidence="9 15" id="KW-0067">ATP-binding</keyword>
<sequence length="207" mass="23709">MLIVISKLKYIIWGAGMKIYTGRGDFGNTNLIGGQTVKKTDPRVEAYGSMDELNAHIGLLISFIDEEHESLLEDVKADMLSIQHDLFDIGSILADKDNKLNLKFDISKIKSIECEIDALTKKLSKIEYFILPGGTKQAAQAHIVRTVMRRVERNLLRFSEKESVDKNILIYLNRLSDYFFTVARYLNKQSDREENVYTKTGKVFHKD</sequence>
<reference evidence="18" key="1">
    <citation type="submission" date="2016-10" db="EMBL/GenBank/DDBJ databases">
        <authorList>
            <person name="Varghese N."/>
            <person name="Submissions S."/>
        </authorList>
    </citation>
    <scope>NUCLEOTIDE SEQUENCE [LARGE SCALE GENOMIC DNA]</scope>
    <source>
        <strain evidence="18">DSM 25751</strain>
    </source>
</reference>
<dbReference type="EC" id="2.5.1.17" evidence="4 15"/>
<comment type="catalytic activity">
    <reaction evidence="14 15">
        <text>2 cob(II)alamin + reduced [electron-transfer flavoprotein] + 2 ATP = 2 adenosylcob(III)alamin + 2 triphosphate + oxidized [electron-transfer flavoprotein] + 3 H(+)</text>
        <dbReference type="Rhea" id="RHEA:28671"/>
        <dbReference type="Rhea" id="RHEA-COMP:10685"/>
        <dbReference type="Rhea" id="RHEA-COMP:10686"/>
        <dbReference type="ChEBI" id="CHEBI:15378"/>
        <dbReference type="ChEBI" id="CHEBI:16304"/>
        <dbReference type="ChEBI" id="CHEBI:18036"/>
        <dbReference type="ChEBI" id="CHEBI:18408"/>
        <dbReference type="ChEBI" id="CHEBI:30616"/>
        <dbReference type="ChEBI" id="CHEBI:57692"/>
        <dbReference type="ChEBI" id="CHEBI:58307"/>
        <dbReference type="EC" id="2.5.1.17"/>
    </reaction>
</comment>
<evidence type="ECO:0000256" key="1">
    <source>
        <dbReference type="ARBA" id="ARBA00005121"/>
    </source>
</evidence>
<dbReference type="NCBIfam" id="TIGR00636">
    <property type="entry name" value="PduO_Nterm"/>
    <property type="match status" value="1"/>
</dbReference>
<keyword evidence="6 15" id="KW-0169">Cobalamin biosynthesis</keyword>
<evidence type="ECO:0000256" key="6">
    <source>
        <dbReference type="ARBA" id="ARBA00022573"/>
    </source>
</evidence>
<dbReference type="InterPro" id="IPR029499">
    <property type="entry name" value="PduO-typ"/>
</dbReference>
<dbReference type="PANTHER" id="PTHR12213">
    <property type="entry name" value="CORRINOID ADENOSYLTRANSFERASE"/>
    <property type="match status" value="1"/>
</dbReference>
<evidence type="ECO:0000256" key="8">
    <source>
        <dbReference type="ARBA" id="ARBA00022741"/>
    </source>
</evidence>
<evidence type="ECO:0000256" key="12">
    <source>
        <dbReference type="ARBA" id="ARBA00033354"/>
    </source>
</evidence>
<organism evidence="17 18">
    <name type="scientific">Alkalibacterium gilvum</name>
    <dbReference type="NCBI Taxonomy" id="1130080"/>
    <lineage>
        <taxon>Bacteria</taxon>
        <taxon>Bacillati</taxon>
        <taxon>Bacillota</taxon>
        <taxon>Bacilli</taxon>
        <taxon>Lactobacillales</taxon>
        <taxon>Carnobacteriaceae</taxon>
        <taxon>Alkalibacterium</taxon>
    </lineage>
</organism>
<dbReference type="GO" id="GO:0008817">
    <property type="term" value="F:corrinoid adenosyltransferase activity"/>
    <property type="evidence" value="ECO:0007669"/>
    <property type="project" value="UniProtKB-UniRule"/>
</dbReference>
<evidence type="ECO:0000256" key="13">
    <source>
        <dbReference type="ARBA" id="ARBA00048555"/>
    </source>
</evidence>
<dbReference type="InterPro" id="IPR036451">
    <property type="entry name" value="CblAdoTrfase-like_sf"/>
</dbReference>
<accession>A0A1H6QXH2</accession>
<evidence type="ECO:0000256" key="11">
    <source>
        <dbReference type="ARBA" id="ARBA00033334"/>
    </source>
</evidence>
<comment type="pathway">
    <text evidence="1 15">Cofactor biosynthesis; adenosylcobalamin biosynthesis; adenosylcobalamin from cob(II)yrinate a,c-diamide: step 2/7.</text>
</comment>
<dbReference type="GO" id="GO:0005524">
    <property type="term" value="F:ATP binding"/>
    <property type="evidence" value="ECO:0007669"/>
    <property type="project" value="UniProtKB-UniRule"/>
</dbReference>
<evidence type="ECO:0000259" key="16">
    <source>
        <dbReference type="Pfam" id="PF01923"/>
    </source>
</evidence>
<evidence type="ECO:0000313" key="18">
    <source>
        <dbReference type="Proteomes" id="UP000198564"/>
    </source>
</evidence>
<name>A0A1H6QXH2_9LACT</name>
<keyword evidence="7 15" id="KW-0808">Transferase</keyword>
<evidence type="ECO:0000256" key="9">
    <source>
        <dbReference type="ARBA" id="ARBA00022840"/>
    </source>
</evidence>
<evidence type="ECO:0000256" key="7">
    <source>
        <dbReference type="ARBA" id="ARBA00022679"/>
    </source>
</evidence>
<dbReference type="EMBL" id="FNYW01000001">
    <property type="protein sequence ID" value="SEI48319.1"/>
    <property type="molecule type" value="Genomic_DNA"/>
</dbReference>
<dbReference type="PANTHER" id="PTHR12213:SF0">
    <property type="entry name" value="CORRINOID ADENOSYLTRANSFERASE MMAB"/>
    <property type="match status" value="1"/>
</dbReference>
<evidence type="ECO:0000313" key="17">
    <source>
        <dbReference type="EMBL" id="SEI48319.1"/>
    </source>
</evidence>
<evidence type="ECO:0000256" key="2">
    <source>
        <dbReference type="ARBA" id="ARBA00007487"/>
    </source>
</evidence>
<evidence type="ECO:0000256" key="14">
    <source>
        <dbReference type="ARBA" id="ARBA00048692"/>
    </source>
</evidence>
<proteinExistence type="inferred from homology"/>
<comment type="similarity">
    <text evidence="2 15">Belongs to the Cob(I)alamin adenosyltransferase family.</text>
</comment>
<dbReference type="SUPFAM" id="SSF89028">
    <property type="entry name" value="Cobalamin adenosyltransferase-like"/>
    <property type="match status" value="1"/>
</dbReference>
<dbReference type="FunFam" id="1.20.1200.10:FF:000001">
    <property type="entry name" value="Cob(I)yrinic acid a,c-diamide adenosyltransferase"/>
    <property type="match status" value="1"/>
</dbReference>
<comment type="catalytic activity">
    <reaction evidence="13 15">
        <text>2 cob(II)yrinate a,c diamide + reduced [electron-transfer flavoprotein] + 2 ATP = 2 adenosylcob(III)yrinate a,c-diamide + 2 triphosphate + oxidized [electron-transfer flavoprotein] + 3 H(+)</text>
        <dbReference type="Rhea" id="RHEA:11528"/>
        <dbReference type="Rhea" id="RHEA-COMP:10685"/>
        <dbReference type="Rhea" id="RHEA-COMP:10686"/>
        <dbReference type="ChEBI" id="CHEBI:15378"/>
        <dbReference type="ChEBI" id="CHEBI:18036"/>
        <dbReference type="ChEBI" id="CHEBI:30616"/>
        <dbReference type="ChEBI" id="CHEBI:57692"/>
        <dbReference type="ChEBI" id="CHEBI:58307"/>
        <dbReference type="ChEBI" id="CHEBI:58503"/>
        <dbReference type="ChEBI" id="CHEBI:58537"/>
        <dbReference type="EC" id="2.5.1.17"/>
    </reaction>
</comment>
<dbReference type="Gene3D" id="1.20.1200.10">
    <property type="entry name" value="Cobalamin adenosyltransferase-like"/>
    <property type="match status" value="1"/>
</dbReference>
<keyword evidence="18" id="KW-1185">Reference proteome</keyword>
<comment type="subunit">
    <text evidence="3">Homotrimer.</text>
</comment>
<dbReference type="UniPathway" id="UPA00148">
    <property type="reaction ID" value="UER00233"/>
</dbReference>
<feature type="domain" description="Cobalamin adenosyltransferase-like" evidence="16">
    <location>
        <begin position="19"/>
        <end position="186"/>
    </location>
</feature>
<dbReference type="InterPro" id="IPR016030">
    <property type="entry name" value="CblAdoTrfase-like"/>
</dbReference>
<evidence type="ECO:0000256" key="15">
    <source>
        <dbReference type="RuleBase" id="RU366026"/>
    </source>
</evidence>
<evidence type="ECO:0000256" key="3">
    <source>
        <dbReference type="ARBA" id="ARBA00011233"/>
    </source>
</evidence>
<evidence type="ECO:0000256" key="5">
    <source>
        <dbReference type="ARBA" id="ARBA00020963"/>
    </source>
</evidence>
<gene>
    <name evidence="17" type="ORF">SAMN04488113_10163</name>
</gene>
<evidence type="ECO:0000256" key="10">
    <source>
        <dbReference type="ARBA" id="ARBA00031529"/>
    </source>
</evidence>
<dbReference type="GO" id="GO:0009236">
    <property type="term" value="P:cobalamin biosynthetic process"/>
    <property type="evidence" value="ECO:0007669"/>
    <property type="project" value="UniProtKB-UniRule"/>
</dbReference>
<dbReference type="Proteomes" id="UP000198564">
    <property type="component" value="Unassembled WGS sequence"/>
</dbReference>
<keyword evidence="8 15" id="KW-0547">Nucleotide-binding</keyword>
<protein>
    <recommendedName>
        <fullName evidence="5 15">Corrinoid adenosyltransferase</fullName>
        <ecNumber evidence="4 15">2.5.1.17</ecNumber>
    </recommendedName>
    <alternativeName>
        <fullName evidence="10 15">Cob(II)alamin adenosyltransferase</fullName>
    </alternativeName>
    <alternativeName>
        <fullName evidence="12 15">Cob(II)yrinic acid a,c-diamide adenosyltransferase</fullName>
    </alternativeName>
    <alternativeName>
        <fullName evidence="11 15">Cobinamide/cobalamin adenosyltransferase</fullName>
    </alternativeName>
</protein>
<dbReference type="STRING" id="1130080.SAMN04488113_10163"/>
<dbReference type="Pfam" id="PF01923">
    <property type="entry name" value="Cob_adeno_trans"/>
    <property type="match status" value="1"/>
</dbReference>
<dbReference type="AlphaFoldDB" id="A0A1H6QXH2"/>
<evidence type="ECO:0000256" key="4">
    <source>
        <dbReference type="ARBA" id="ARBA00012454"/>
    </source>
</evidence>